<keyword evidence="1 2" id="KW-0694">RNA-binding</keyword>
<proteinExistence type="predicted"/>
<dbReference type="InterPro" id="IPR000504">
    <property type="entry name" value="RRM_dom"/>
</dbReference>
<protein>
    <recommendedName>
        <fullName evidence="4">RRM domain-containing protein</fullName>
    </recommendedName>
</protein>
<sequence>MDCSDDSDYNVDEYVKPDRIRQPVNDDTADLLGNFDDQKRREIIDGTYGSRENSDLDENVFDEYSEKSTNQLSSDAEEDARIEEENVFLNEPLPASASDILCNSDKVSSKLLSKEQLTQLMRGSAKANRYVLYVTNLDFDTSKTDLLEHFSKIGSVRTVRIPKNRRGGFAFVEMDDLEGYQRGFSLHNTELQGRRIKVQFSEGGKKKSANKKNILKQKNRKLAEMRNERKAFTKSGKFYDKTIKKEKSSELLLRKRWRRKKT</sequence>
<evidence type="ECO:0000313" key="6">
    <source>
        <dbReference type="Proteomes" id="UP000078200"/>
    </source>
</evidence>
<keyword evidence="6" id="KW-1185">Reference proteome</keyword>
<evidence type="ECO:0000259" key="4">
    <source>
        <dbReference type="PROSITE" id="PS50102"/>
    </source>
</evidence>
<reference evidence="5" key="1">
    <citation type="submission" date="2020-05" db="UniProtKB">
        <authorList>
            <consortium name="EnsemblMetazoa"/>
        </authorList>
    </citation>
    <scope>IDENTIFICATION</scope>
    <source>
        <strain evidence="5">TTRI</strain>
    </source>
</reference>
<dbReference type="InterPro" id="IPR012677">
    <property type="entry name" value="Nucleotide-bd_a/b_plait_sf"/>
</dbReference>
<dbReference type="AlphaFoldDB" id="A0A1A9VNK0"/>
<feature type="coiled-coil region" evidence="3">
    <location>
        <begin position="208"/>
        <end position="235"/>
    </location>
</feature>
<dbReference type="PANTHER" id="PTHR23236:SF11">
    <property type="entry name" value="EUKARYOTIC TRANSLATION INITIATION FACTOR 4H"/>
    <property type="match status" value="1"/>
</dbReference>
<dbReference type="PROSITE" id="PS50102">
    <property type="entry name" value="RRM"/>
    <property type="match status" value="1"/>
</dbReference>
<dbReference type="SMART" id="SM00360">
    <property type="entry name" value="RRM"/>
    <property type="match status" value="1"/>
</dbReference>
<evidence type="ECO:0000313" key="5">
    <source>
        <dbReference type="EnsemblMetazoa" id="GAUT042670-PA"/>
    </source>
</evidence>
<evidence type="ECO:0000256" key="1">
    <source>
        <dbReference type="ARBA" id="ARBA00022884"/>
    </source>
</evidence>
<dbReference type="Gene3D" id="3.30.70.330">
    <property type="match status" value="1"/>
</dbReference>
<name>A0A1A9VNK0_GLOAU</name>
<evidence type="ECO:0000256" key="2">
    <source>
        <dbReference type="PROSITE-ProRule" id="PRU00176"/>
    </source>
</evidence>
<feature type="domain" description="RRM" evidence="4">
    <location>
        <begin position="130"/>
        <end position="203"/>
    </location>
</feature>
<dbReference type="GO" id="GO:0003723">
    <property type="term" value="F:RNA binding"/>
    <property type="evidence" value="ECO:0007669"/>
    <property type="project" value="UniProtKB-UniRule"/>
</dbReference>
<dbReference type="PANTHER" id="PTHR23236">
    <property type="entry name" value="EUKARYOTIC TRANSLATION INITIATION FACTOR 4B/4H"/>
    <property type="match status" value="1"/>
</dbReference>
<dbReference type="EnsemblMetazoa" id="GAUT042670-RA">
    <property type="protein sequence ID" value="GAUT042670-PA"/>
    <property type="gene ID" value="GAUT042670"/>
</dbReference>
<dbReference type="VEuPathDB" id="VectorBase:GAUT042670"/>
<dbReference type="InterPro" id="IPR035979">
    <property type="entry name" value="RBD_domain_sf"/>
</dbReference>
<accession>A0A1A9VNK0</accession>
<dbReference type="SUPFAM" id="SSF54928">
    <property type="entry name" value="RNA-binding domain, RBD"/>
    <property type="match status" value="1"/>
</dbReference>
<dbReference type="STRING" id="7395.A0A1A9VNK0"/>
<organism evidence="5 6">
    <name type="scientific">Glossina austeni</name>
    <name type="common">Savannah tsetse fly</name>
    <dbReference type="NCBI Taxonomy" id="7395"/>
    <lineage>
        <taxon>Eukaryota</taxon>
        <taxon>Metazoa</taxon>
        <taxon>Ecdysozoa</taxon>
        <taxon>Arthropoda</taxon>
        <taxon>Hexapoda</taxon>
        <taxon>Insecta</taxon>
        <taxon>Pterygota</taxon>
        <taxon>Neoptera</taxon>
        <taxon>Endopterygota</taxon>
        <taxon>Diptera</taxon>
        <taxon>Brachycera</taxon>
        <taxon>Muscomorpha</taxon>
        <taxon>Hippoboscoidea</taxon>
        <taxon>Glossinidae</taxon>
        <taxon>Glossina</taxon>
    </lineage>
</organism>
<evidence type="ECO:0000256" key="3">
    <source>
        <dbReference type="SAM" id="Coils"/>
    </source>
</evidence>
<keyword evidence="3" id="KW-0175">Coiled coil</keyword>
<dbReference type="Pfam" id="PF00076">
    <property type="entry name" value="RRM_1"/>
    <property type="match status" value="1"/>
</dbReference>
<dbReference type="Proteomes" id="UP000078200">
    <property type="component" value="Unassembled WGS sequence"/>
</dbReference>